<comment type="caution">
    <text evidence="11">The sequence shown here is derived from an EMBL/GenBank/DDBJ whole genome shotgun (WGS) entry which is preliminary data.</text>
</comment>
<evidence type="ECO:0000256" key="8">
    <source>
        <dbReference type="SAM" id="MobiDB-lite"/>
    </source>
</evidence>
<dbReference type="Proteomes" id="UP000562984">
    <property type="component" value="Unassembled WGS sequence"/>
</dbReference>
<dbReference type="InterPro" id="IPR036259">
    <property type="entry name" value="MFS_trans_sf"/>
</dbReference>
<feature type="transmembrane region" description="Helical" evidence="9">
    <location>
        <begin position="7"/>
        <end position="31"/>
    </location>
</feature>
<sequence length="635" mass="67100">MTHREILTILSGLMAGMFLAALDQTVVSTAIRTISDDLNGISLQAWVTTAYLITSTIATPLYGKLSDIYGRRPFYLLAISLFVIGSLACTFATSMYMLAAFRAFQGLGAGGLMSLSLAIMADILPPRERAKYQGYFMAVFGTSSVLGPLIGGLFAGANSILGIAGWRWVFLINVPIGLIALCVVAKVLHIPHTPRPHKIDYWGAAALVIGLVPLLTIAEQGQGWGWGSPVVIVLAIIGVVGLIAFVVIESKMGDDALIPLRLFKSRNFSLMQGAGLLVGMAMFGAILTLPLFLQIVRGATPTESGLQMLAMTIGMMSASVISGQLTAKTGRYKIFPQIGMALVFVGAVLLALNLKIDTPNIWLWGMIFIIGFGVGNCMQSLTIATQNSVEAKDMGVATSAATFFRQVGGTLGVAVFLSMLFSAMPKNIGKELTAANSDPAFQQAAAANAHSSDPAVVQRSIEQMGAQMQDDTSFLQRIPSVLAHPFQQGFVDSMHPVFWAAAAVAVVAFILLLFFKETPLRTVSALQEQTRAASEAARQQRERTGDTVAAASDIGDGPTVGAMAASTAAVGAGGQVVEHAVAPDDGQDGSAGSPGRRGEHQLDDSSVPVQDRLAGLRPDQVNRADLPHGRHRSND</sequence>
<evidence type="ECO:0000256" key="2">
    <source>
        <dbReference type="ARBA" id="ARBA00007520"/>
    </source>
</evidence>
<comment type="similarity">
    <text evidence="2">Belongs to the major facilitator superfamily. TCR/Tet family.</text>
</comment>
<name>A0A849A4F8_9ACTN</name>
<accession>A0A849A4F8</accession>
<protein>
    <submittedName>
        <fullName evidence="11">MFS transporter</fullName>
    </submittedName>
</protein>
<evidence type="ECO:0000259" key="10">
    <source>
        <dbReference type="PROSITE" id="PS50850"/>
    </source>
</evidence>
<feature type="region of interest" description="Disordered" evidence="8">
    <location>
        <begin position="534"/>
        <end position="557"/>
    </location>
</feature>
<keyword evidence="3" id="KW-0813">Transport</keyword>
<dbReference type="AlphaFoldDB" id="A0A849A4F8"/>
<dbReference type="Gene3D" id="1.20.1720.10">
    <property type="entry name" value="Multidrug resistance protein D"/>
    <property type="match status" value="1"/>
</dbReference>
<evidence type="ECO:0000313" key="12">
    <source>
        <dbReference type="Proteomes" id="UP000562984"/>
    </source>
</evidence>
<reference evidence="11 12" key="1">
    <citation type="submission" date="2020-05" db="EMBL/GenBank/DDBJ databases">
        <title>Nakamurella sp. DB0629 isolated from air conditioner.</title>
        <authorList>
            <person name="Kim D.H."/>
            <person name="Kim D.-U."/>
        </authorList>
    </citation>
    <scope>NUCLEOTIDE SEQUENCE [LARGE SCALE GENOMIC DNA]</scope>
    <source>
        <strain evidence="11 12">DB0629</strain>
    </source>
</reference>
<feature type="transmembrane region" description="Helical" evidence="9">
    <location>
        <begin position="362"/>
        <end position="383"/>
    </location>
</feature>
<dbReference type="CDD" id="cd17502">
    <property type="entry name" value="MFS_Azr1_MDR_like"/>
    <property type="match status" value="1"/>
</dbReference>
<dbReference type="Pfam" id="PF07690">
    <property type="entry name" value="MFS_1"/>
    <property type="match status" value="1"/>
</dbReference>
<keyword evidence="4" id="KW-1003">Cell membrane</keyword>
<feature type="transmembrane region" description="Helical" evidence="9">
    <location>
        <begin position="135"/>
        <end position="156"/>
    </location>
</feature>
<feature type="transmembrane region" description="Helical" evidence="9">
    <location>
        <begin position="43"/>
        <end position="62"/>
    </location>
</feature>
<feature type="transmembrane region" description="Helical" evidence="9">
    <location>
        <begin position="269"/>
        <end position="293"/>
    </location>
</feature>
<evidence type="ECO:0000313" key="11">
    <source>
        <dbReference type="EMBL" id="NNG34947.1"/>
    </source>
</evidence>
<feature type="transmembrane region" description="Helical" evidence="9">
    <location>
        <begin position="305"/>
        <end position="326"/>
    </location>
</feature>
<keyword evidence="5 9" id="KW-0812">Transmembrane</keyword>
<feature type="domain" description="Major facilitator superfamily (MFS) profile" evidence="10">
    <location>
        <begin position="9"/>
        <end position="520"/>
    </location>
</feature>
<dbReference type="SUPFAM" id="SSF103473">
    <property type="entry name" value="MFS general substrate transporter"/>
    <property type="match status" value="2"/>
</dbReference>
<feature type="compositionally biased region" description="Basic and acidic residues" evidence="8">
    <location>
        <begin position="620"/>
        <end position="635"/>
    </location>
</feature>
<feature type="transmembrane region" description="Helical" evidence="9">
    <location>
        <begin position="497"/>
        <end position="515"/>
    </location>
</feature>
<proteinExistence type="inferred from homology"/>
<dbReference type="PROSITE" id="PS50850">
    <property type="entry name" value="MFS"/>
    <property type="match status" value="1"/>
</dbReference>
<feature type="region of interest" description="Disordered" evidence="8">
    <location>
        <begin position="581"/>
        <end position="635"/>
    </location>
</feature>
<dbReference type="PANTHER" id="PTHR23501:SF197">
    <property type="entry name" value="COMD"/>
    <property type="match status" value="1"/>
</dbReference>
<comment type="subcellular location">
    <subcellularLocation>
        <location evidence="1">Cell membrane</location>
        <topology evidence="1">Multi-pass membrane protein</topology>
    </subcellularLocation>
</comment>
<feature type="transmembrane region" description="Helical" evidence="9">
    <location>
        <begin position="103"/>
        <end position="123"/>
    </location>
</feature>
<feature type="transmembrane region" description="Helical" evidence="9">
    <location>
        <begin position="224"/>
        <end position="248"/>
    </location>
</feature>
<keyword evidence="6 9" id="KW-1133">Transmembrane helix</keyword>
<dbReference type="EMBL" id="JABEND010000002">
    <property type="protein sequence ID" value="NNG34947.1"/>
    <property type="molecule type" value="Genomic_DNA"/>
</dbReference>
<keyword evidence="7 9" id="KW-0472">Membrane</keyword>
<evidence type="ECO:0000256" key="1">
    <source>
        <dbReference type="ARBA" id="ARBA00004651"/>
    </source>
</evidence>
<dbReference type="InterPro" id="IPR004638">
    <property type="entry name" value="EmrB-like"/>
</dbReference>
<dbReference type="GO" id="GO:0022857">
    <property type="term" value="F:transmembrane transporter activity"/>
    <property type="evidence" value="ECO:0007669"/>
    <property type="project" value="InterPro"/>
</dbReference>
<organism evidence="11 12">
    <name type="scientific">Nakamurella aerolata</name>
    <dbReference type="NCBI Taxonomy" id="1656892"/>
    <lineage>
        <taxon>Bacteria</taxon>
        <taxon>Bacillati</taxon>
        <taxon>Actinomycetota</taxon>
        <taxon>Actinomycetes</taxon>
        <taxon>Nakamurellales</taxon>
        <taxon>Nakamurellaceae</taxon>
        <taxon>Nakamurella</taxon>
    </lineage>
</organism>
<feature type="transmembrane region" description="Helical" evidence="9">
    <location>
        <begin position="201"/>
        <end position="218"/>
    </location>
</feature>
<gene>
    <name evidence="11" type="ORF">HKD39_04295</name>
</gene>
<feature type="transmembrane region" description="Helical" evidence="9">
    <location>
        <begin position="403"/>
        <end position="424"/>
    </location>
</feature>
<dbReference type="InterPro" id="IPR020846">
    <property type="entry name" value="MFS_dom"/>
</dbReference>
<evidence type="ECO:0000256" key="5">
    <source>
        <dbReference type="ARBA" id="ARBA00022692"/>
    </source>
</evidence>
<dbReference type="GO" id="GO:0005886">
    <property type="term" value="C:plasma membrane"/>
    <property type="evidence" value="ECO:0007669"/>
    <property type="project" value="UniProtKB-SubCell"/>
</dbReference>
<feature type="transmembrane region" description="Helical" evidence="9">
    <location>
        <begin position="168"/>
        <end position="189"/>
    </location>
</feature>
<dbReference type="Gene3D" id="1.20.1250.20">
    <property type="entry name" value="MFS general substrate transporter like domains"/>
    <property type="match status" value="1"/>
</dbReference>
<evidence type="ECO:0000256" key="3">
    <source>
        <dbReference type="ARBA" id="ARBA00022448"/>
    </source>
</evidence>
<feature type="transmembrane region" description="Helical" evidence="9">
    <location>
        <begin position="338"/>
        <end position="356"/>
    </location>
</feature>
<evidence type="ECO:0000256" key="7">
    <source>
        <dbReference type="ARBA" id="ARBA00023136"/>
    </source>
</evidence>
<feature type="transmembrane region" description="Helical" evidence="9">
    <location>
        <begin position="74"/>
        <end position="97"/>
    </location>
</feature>
<dbReference type="FunFam" id="1.20.1720.10:FF:000004">
    <property type="entry name" value="EmrB/QacA family drug resistance transporter"/>
    <property type="match status" value="1"/>
</dbReference>
<evidence type="ECO:0000256" key="4">
    <source>
        <dbReference type="ARBA" id="ARBA00022475"/>
    </source>
</evidence>
<dbReference type="NCBIfam" id="TIGR00711">
    <property type="entry name" value="efflux_EmrB"/>
    <property type="match status" value="1"/>
</dbReference>
<dbReference type="PANTHER" id="PTHR23501">
    <property type="entry name" value="MAJOR FACILITATOR SUPERFAMILY"/>
    <property type="match status" value="1"/>
</dbReference>
<evidence type="ECO:0000256" key="6">
    <source>
        <dbReference type="ARBA" id="ARBA00022989"/>
    </source>
</evidence>
<evidence type="ECO:0000256" key="9">
    <source>
        <dbReference type="SAM" id="Phobius"/>
    </source>
</evidence>
<keyword evidence="12" id="KW-1185">Reference proteome</keyword>
<dbReference type="InterPro" id="IPR011701">
    <property type="entry name" value="MFS"/>
</dbReference>